<dbReference type="AlphaFoldDB" id="A0A0D2DE69"/>
<dbReference type="Gene3D" id="3.40.50.720">
    <property type="entry name" value="NAD(P)-binding Rossmann-like Domain"/>
    <property type="match status" value="1"/>
</dbReference>
<keyword evidence="4" id="KW-1185">Reference proteome</keyword>
<protein>
    <submittedName>
        <fullName evidence="3">Uncharacterized protein</fullName>
    </submittedName>
</protein>
<keyword evidence="2" id="KW-0560">Oxidoreductase</keyword>
<evidence type="ECO:0000313" key="4">
    <source>
        <dbReference type="Proteomes" id="UP000053342"/>
    </source>
</evidence>
<dbReference type="VEuPathDB" id="FungiDB:PV06_06925"/>
<accession>A0A0D2DE69</accession>
<dbReference type="SUPFAM" id="SSF51735">
    <property type="entry name" value="NAD(P)-binding Rossmann-fold domains"/>
    <property type="match status" value="1"/>
</dbReference>
<dbReference type="Proteomes" id="UP000053342">
    <property type="component" value="Unassembled WGS sequence"/>
</dbReference>
<dbReference type="PANTHER" id="PTHR43180:SF31">
    <property type="entry name" value="CHAIN DEHYDROGENASE_REDUCTASE, PUTATIVE (AFU_ORTHOLOGUE AFUA_2G16570)-RELATED"/>
    <property type="match status" value="1"/>
</dbReference>
<dbReference type="PANTHER" id="PTHR43180">
    <property type="entry name" value="3-OXOACYL-(ACYL-CARRIER-PROTEIN) REDUCTASE (AFU_ORTHOLOGUE AFUA_6G11210)"/>
    <property type="match status" value="1"/>
</dbReference>
<dbReference type="EMBL" id="KN847337">
    <property type="protein sequence ID" value="KIW41358.1"/>
    <property type="molecule type" value="Genomic_DNA"/>
</dbReference>
<dbReference type="OrthoDB" id="5371740at2759"/>
<comment type="similarity">
    <text evidence="1">Belongs to the short-chain dehydrogenases/reductases (SDR) family.</text>
</comment>
<dbReference type="InterPro" id="IPR036291">
    <property type="entry name" value="NAD(P)-bd_dom_sf"/>
</dbReference>
<dbReference type="RefSeq" id="XP_016261574.1">
    <property type="nucleotide sequence ID" value="XM_016408094.1"/>
</dbReference>
<evidence type="ECO:0000256" key="1">
    <source>
        <dbReference type="ARBA" id="ARBA00006484"/>
    </source>
</evidence>
<dbReference type="STRING" id="215243.A0A0D2DE69"/>
<dbReference type="GeneID" id="27358999"/>
<reference evidence="3 4" key="1">
    <citation type="submission" date="2015-01" db="EMBL/GenBank/DDBJ databases">
        <title>The Genome Sequence of Exophiala oligosperma CBS72588.</title>
        <authorList>
            <consortium name="The Broad Institute Genomics Platform"/>
            <person name="Cuomo C."/>
            <person name="de Hoog S."/>
            <person name="Gorbushina A."/>
            <person name="Stielow B."/>
            <person name="Teixiera M."/>
            <person name="Abouelleil A."/>
            <person name="Chapman S.B."/>
            <person name="Priest M."/>
            <person name="Young S.K."/>
            <person name="Wortman J."/>
            <person name="Nusbaum C."/>
            <person name="Birren B."/>
        </authorList>
    </citation>
    <scope>NUCLEOTIDE SEQUENCE [LARGE SCALE GENOMIC DNA]</scope>
    <source>
        <strain evidence="3 4">CBS 72588</strain>
    </source>
</reference>
<dbReference type="Pfam" id="PF00106">
    <property type="entry name" value="adh_short"/>
    <property type="match status" value="1"/>
</dbReference>
<dbReference type="InterPro" id="IPR002347">
    <property type="entry name" value="SDR_fam"/>
</dbReference>
<evidence type="ECO:0000256" key="2">
    <source>
        <dbReference type="ARBA" id="ARBA00023002"/>
    </source>
</evidence>
<proteinExistence type="inferred from homology"/>
<dbReference type="PRINTS" id="PR00081">
    <property type="entry name" value="GDHRDH"/>
</dbReference>
<sequence>MYRYTGAVDCNSTFERGDLKDKTAIITGGAKGTGQAYVRALYQSGARVVIGDIDEQQGSKLQSELHPSTKFVKCDVSCWEDQVSLFKEAIKFSSSGAIDIVVVNAGIGGVDSVFNTTPEDDEPQKPQLRTLDINLTAALYTIKLGLYYFRRQAANSDSGRDHCLVLQGSVAGYIDFPGMLEYGASKFGMRSAMRNIRSAEDTNVVRVNMIAPWFIATDILPPGRAELMKANGIEFASLESAAEALMRIVSSRDVSGRAFAIVPKTDAPSGYIDLDVDDFRDCDLMKRYNKLVRNRLG</sequence>
<name>A0A0D2DE69_9EURO</name>
<dbReference type="GO" id="GO:0016491">
    <property type="term" value="F:oxidoreductase activity"/>
    <property type="evidence" value="ECO:0007669"/>
    <property type="project" value="UniProtKB-KW"/>
</dbReference>
<dbReference type="HOGENOM" id="CLU_010194_13_3_1"/>
<evidence type="ECO:0000313" key="3">
    <source>
        <dbReference type="EMBL" id="KIW41358.1"/>
    </source>
</evidence>
<organism evidence="3 4">
    <name type="scientific">Exophiala oligosperma</name>
    <dbReference type="NCBI Taxonomy" id="215243"/>
    <lineage>
        <taxon>Eukaryota</taxon>
        <taxon>Fungi</taxon>
        <taxon>Dikarya</taxon>
        <taxon>Ascomycota</taxon>
        <taxon>Pezizomycotina</taxon>
        <taxon>Eurotiomycetes</taxon>
        <taxon>Chaetothyriomycetidae</taxon>
        <taxon>Chaetothyriales</taxon>
        <taxon>Herpotrichiellaceae</taxon>
        <taxon>Exophiala</taxon>
    </lineage>
</organism>
<gene>
    <name evidence="3" type="ORF">PV06_06925</name>
</gene>